<dbReference type="HOGENOM" id="CLU_2930476_0_0_6"/>
<dbReference type="KEGG" id="aci:ACIAD0525"/>
<evidence type="ECO:0000313" key="2">
    <source>
        <dbReference type="Proteomes" id="UP000000430"/>
    </source>
</evidence>
<name>Q6FEQ7_ACIAD</name>
<reference evidence="1 2" key="1">
    <citation type="journal article" date="2004" name="Nucleic Acids Res.">
        <title>Unique features revealed by the genome sequence of Acinetobacter sp. ADP1, a versatile and naturally transformation competent bacterium.</title>
        <authorList>
            <person name="Barbe V."/>
            <person name="Vallenet D."/>
            <person name="Fonknechten N."/>
            <person name="Kreimeyer A."/>
            <person name="Oztas S."/>
            <person name="Labarre L."/>
            <person name="Cruveiller S."/>
            <person name="Robert C."/>
            <person name="Duprat S."/>
            <person name="Wincker P."/>
            <person name="Ornston L.N."/>
            <person name="Weissenbach J."/>
            <person name="Marliere P."/>
            <person name="Cohen G.N."/>
            <person name="Medigue C."/>
        </authorList>
    </citation>
    <scope>NUCLEOTIDE SEQUENCE [LARGE SCALE GENOMIC DNA]</scope>
    <source>
        <strain evidence="2">ATCC 33305 / BD413 / ADP1</strain>
    </source>
</reference>
<dbReference type="Proteomes" id="UP000000430">
    <property type="component" value="Chromosome"/>
</dbReference>
<gene>
    <name evidence="1" type="ordered locus">ACIAD0525</name>
</gene>
<sequence>MRNDVSHLAKVGKTIVVRKTRYLALHNNISQKQYIADSGLSRTVANDVFAYLILFNLFTL</sequence>
<dbReference type="AlphaFoldDB" id="Q6FEQ7"/>
<protein>
    <submittedName>
        <fullName evidence="1">Uncharacterized protein</fullName>
    </submittedName>
</protein>
<dbReference type="EMBL" id="CR543861">
    <property type="protein sequence ID" value="CAG67451.1"/>
    <property type="molecule type" value="Genomic_DNA"/>
</dbReference>
<proteinExistence type="predicted"/>
<organism evidence="1 2">
    <name type="scientific">Acinetobacter baylyi (strain ATCC 33305 / BD413 / ADP1)</name>
    <dbReference type="NCBI Taxonomy" id="62977"/>
    <lineage>
        <taxon>Bacteria</taxon>
        <taxon>Pseudomonadati</taxon>
        <taxon>Pseudomonadota</taxon>
        <taxon>Gammaproteobacteria</taxon>
        <taxon>Moraxellales</taxon>
        <taxon>Moraxellaceae</taxon>
        <taxon>Acinetobacter</taxon>
    </lineage>
</organism>
<evidence type="ECO:0000313" key="1">
    <source>
        <dbReference type="EMBL" id="CAG67451.1"/>
    </source>
</evidence>
<accession>Q6FEQ7</accession>